<dbReference type="GO" id="GO:0006679">
    <property type="term" value="P:glucosylceramide biosynthetic process"/>
    <property type="evidence" value="ECO:0007669"/>
    <property type="project" value="TreeGrafter"/>
</dbReference>
<dbReference type="AlphaFoldDB" id="A0A157ZHH2"/>
<dbReference type="Proteomes" id="UP000054978">
    <property type="component" value="Unassembled WGS sequence"/>
</dbReference>
<evidence type="ECO:0000256" key="8">
    <source>
        <dbReference type="ARBA" id="ARBA00023136"/>
    </source>
</evidence>
<keyword evidence="11" id="KW-1185">Reference proteome</keyword>
<organism evidence="10 11">
    <name type="scientific">Caballeronia ptereochthonis</name>
    <dbReference type="NCBI Taxonomy" id="1777144"/>
    <lineage>
        <taxon>Bacteria</taxon>
        <taxon>Pseudomonadati</taxon>
        <taxon>Pseudomonadota</taxon>
        <taxon>Betaproteobacteria</taxon>
        <taxon>Burkholderiales</taxon>
        <taxon>Burkholderiaceae</taxon>
        <taxon>Caballeronia</taxon>
    </lineage>
</organism>
<protein>
    <submittedName>
        <fullName evidence="10">Acyl-CoA dehydrogenase-like protein</fullName>
    </submittedName>
</protein>
<evidence type="ECO:0000256" key="3">
    <source>
        <dbReference type="ARBA" id="ARBA00004991"/>
    </source>
</evidence>
<evidence type="ECO:0000313" key="10">
    <source>
        <dbReference type="EMBL" id="SAK44982.1"/>
    </source>
</evidence>
<dbReference type="GO" id="GO:0008120">
    <property type="term" value="F:ceramide glucosyltransferase activity"/>
    <property type="evidence" value="ECO:0007669"/>
    <property type="project" value="TreeGrafter"/>
</dbReference>
<name>A0A157ZHH2_9BURK</name>
<evidence type="ECO:0000313" key="11">
    <source>
        <dbReference type="Proteomes" id="UP000054978"/>
    </source>
</evidence>
<comment type="pathway">
    <text evidence="3">Sphingolipid metabolism.</text>
</comment>
<comment type="subcellular location">
    <subcellularLocation>
        <location evidence="1">Membrane</location>
        <topology evidence="1">Multi-pass membrane protein</topology>
    </subcellularLocation>
</comment>
<keyword evidence="8 9" id="KW-0472">Membrane</keyword>
<evidence type="ECO:0000256" key="5">
    <source>
        <dbReference type="ARBA" id="ARBA00022679"/>
    </source>
</evidence>
<comment type="pathway">
    <text evidence="2">Lipid metabolism; sphingolipid metabolism.</text>
</comment>
<dbReference type="PANTHER" id="PTHR12726:SF0">
    <property type="entry name" value="CERAMIDE GLUCOSYLTRANSFERASE"/>
    <property type="match status" value="1"/>
</dbReference>
<evidence type="ECO:0000256" key="9">
    <source>
        <dbReference type="SAM" id="Phobius"/>
    </source>
</evidence>
<feature type="transmembrane region" description="Helical" evidence="9">
    <location>
        <begin position="302"/>
        <end position="326"/>
    </location>
</feature>
<comment type="caution">
    <text evidence="10">The sequence shown here is derived from an EMBL/GenBank/DDBJ whole genome shotgun (WGS) entry which is preliminary data.</text>
</comment>
<reference evidence="10" key="1">
    <citation type="submission" date="2016-01" db="EMBL/GenBank/DDBJ databases">
        <authorList>
            <person name="Peeters C."/>
        </authorList>
    </citation>
    <scope>NUCLEOTIDE SEQUENCE [LARGE SCALE GENOMIC DNA]</scope>
    <source>
        <strain evidence="10">LMG 29326</strain>
    </source>
</reference>
<accession>A0A157ZHH2</accession>
<evidence type="ECO:0000256" key="1">
    <source>
        <dbReference type="ARBA" id="ARBA00004141"/>
    </source>
</evidence>
<dbReference type="InterPro" id="IPR017835">
    <property type="entry name" value="Hopen-assoc_HpnI"/>
</dbReference>
<dbReference type="EMBL" id="FCOB02000002">
    <property type="protein sequence ID" value="SAK44982.1"/>
    <property type="molecule type" value="Genomic_DNA"/>
</dbReference>
<dbReference type="RefSeq" id="WP_087042858.1">
    <property type="nucleotide sequence ID" value="NZ_FCOB02000002.1"/>
</dbReference>
<evidence type="ECO:0000256" key="7">
    <source>
        <dbReference type="ARBA" id="ARBA00022989"/>
    </source>
</evidence>
<dbReference type="InterPro" id="IPR025993">
    <property type="entry name" value="Ceramide_glucosylTrfase"/>
</dbReference>
<dbReference type="Gene3D" id="3.90.550.10">
    <property type="entry name" value="Spore Coat Polysaccharide Biosynthesis Protein SpsA, Chain A"/>
    <property type="match status" value="1"/>
</dbReference>
<keyword evidence="6 9" id="KW-0812">Transmembrane</keyword>
<keyword evidence="4" id="KW-0328">Glycosyltransferase</keyword>
<dbReference type="SUPFAM" id="SSF53448">
    <property type="entry name" value="Nucleotide-diphospho-sugar transferases"/>
    <property type="match status" value="1"/>
</dbReference>
<dbReference type="NCBIfam" id="TIGR03472">
    <property type="entry name" value="HpnI"/>
    <property type="match status" value="1"/>
</dbReference>
<keyword evidence="7 9" id="KW-1133">Transmembrane helix</keyword>
<evidence type="ECO:0000256" key="6">
    <source>
        <dbReference type="ARBA" id="ARBA00022692"/>
    </source>
</evidence>
<proteinExistence type="predicted"/>
<dbReference type="PANTHER" id="PTHR12726">
    <property type="entry name" value="CERAMIDE GLUCOSYLTRANSFERASE"/>
    <property type="match status" value="1"/>
</dbReference>
<evidence type="ECO:0000256" key="2">
    <source>
        <dbReference type="ARBA" id="ARBA00004760"/>
    </source>
</evidence>
<keyword evidence="5" id="KW-0808">Transferase</keyword>
<dbReference type="GO" id="GO:0016020">
    <property type="term" value="C:membrane"/>
    <property type="evidence" value="ECO:0007669"/>
    <property type="project" value="UniProtKB-SubCell"/>
</dbReference>
<dbReference type="Pfam" id="PF13506">
    <property type="entry name" value="Glyco_transf_21"/>
    <property type="match status" value="1"/>
</dbReference>
<sequence length="394" mass="42813">MAQLHVVHLFLAFSAALSELCSGLGILYTVSASFLVGRFFSRPIAASDRFPGVTVAKPLHGDEWHLVEHLTSFVEQDYPGPVQYLIGVHDANDPALKAVDILCSRFPGKKITVVADARLYGPNRKIANLVNMLDHAEHDVLCLADSDVCVGPSYLRNIVGALQQPGVGLVTSAYLGSCAPGFWPRVGCALTNYHFLPGVITGLSIGRARPCFGQTIAMTRATLGRIGGLAQFAHHLAEDYAIGEAVRRSGLSVAIPPFIVRHACVENTFAQLFAHELRWSRTIRAADRTGHLGSVLMHPFPLALLAILFSLGKPLACGLAVLSLIVRATLIRQTDRATGERCSGSSWLPLWDVLQFVIYVTSFFSSRVLWRGQRFEVDDDGLLSTCVKSDPTPE</sequence>
<dbReference type="STRING" id="1777144.AWB83_00593"/>
<dbReference type="InterPro" id="IPR029044">
    <property type="entry name" value="Nucleotide-diphossugar_trans"/>
</dbReference>
<evidence type="ECO:0000256" key="4">
    <source>
        <dbReference type="ARBA" id="ARBA00022676"/>
    </source>
</evidence>
<gene>
    <name evidence="10" type="ORF">AWB83_00593</name>
</gene>
<dbReference type="OrthoDB" id="9814255at2"/>